<dbReference type="Proteomes" id="UP001142393">
    <property type="component" value="Unassembled WGS sequence"/>
</dbReference>
<accession>A0A9W8P3F0</accession>
<feature type="region of interest" description="Disordered" evidence="1">
    <location>
        <begin position="279"/>
        <end position="383"/>
    </location>
</feature>
<feature type="domain" description="Protein kinase" evidence="2">
    <location>
        <begin position="520"/>
        <end position="880"/>
    </location>
</feature>
<comment type="caution">
    <text evidence="3">The sequence shown here is derived from an EMBL/GenBank/DDBJ whole genome shotgun (WGS) entry which is preliminary data.</text>
</comment>
<feature type="compositionally biased region" description="Acidic residues" evidence="1">
    <location>
        <begin position="286"/>
        <end position="297"/>
    </location>
</feature>
<dbReference type="InterPro" id="IPR000719">
    <property type="entry name" value="Prot_kinase_dom"/>
</dbReference>
<dbReference type="SUPFAM" id="SSF56112">
    <property type="entry name" value="Protein kinase-like (PK-like)"/>
    <property type="match status" value="1"/>
</dbReference>
<reference evidence="3 4" key="1">
    <citation type="journal article" date="2023" name="Proc. Natl. Acad. Sci. U.S.A.">
        <title>A global phylogenomic analysis of the shiitake genus Lentinula.</title>
        <authorList>
            <person name="Sierra-Patev S."/>
            <person name="Min B."/>
            <person name="Naranjo-Ortiz M."/>
            <person name="Looney B."/>
            <person name="Konkel Z."/>
            <person name="Slot J.C."/>
            <person name="Sakamoto Y."/>
            <person name="Steenwyk J.L."/>
            <person name="Rokas A."/>
            <person name="Carro J."/>
            <person name="Camarero S."/>
            <person name="Ferreira P."/>
            <person name="Molpeceres G."/>
            <person name="Ruiz-Duenas F.J."/>
            <person name="Serrano A."/>
            <person name="Henrissat B."/>
            <person name="Drula E."/>
            <person name="Hughes K.W."/>
            <person name="Mata J.L."/>
            <person name="Ishikawa N.K."/>
            <person name="Vargas-Isla R."/>
            <person name="Ushijima S."/>
            <person name="Smith C.A."/>
            <person name="Donoghue J."/>
            <person name="Ahrendt S."/>
            <person name="Andreopoulos W."/>
            <person name="He G."/>
            <person name="LaButti K."/>
            <person name="Lipzen A."/>
            <person name="Ng V."/>
            <person name="Riley R."/>
            <person name="Sandor L."/>
            <person name="Barry K."/>
            <person name="Martinez A.T."/>
            <person name="Xiao Y."/>
            <person name="Gibbons J.G."/>
            <person name="Terashima K."/>
            <person name="Grigoriev I.V."/>
            <person name="Hibbett D."/>
        </authorList>
    </citation>
    <scope>NUCLEOTIDE SEQUENCE [LARGE SCALE GENOMIC DNA]</scope>
    <source>
        <strain evidence="3 4">TFB7810</strain>
    </source>
</reference>
<sequence>MSKPTGHQTNRRSKGKAPQLSSSDTSSRHAEAPQKGNSSLVSPRLQPGVTEDTISLPHPSPSGSSGATQEDMRNLLRAQTFSQRETTPDQPQQKVTAYGHLSTPHSHYSSSYTAAVPPGDKKYLVSETNRYLQGDLRLVRILPVEKFAEIALKLDIEEEYIMSKEVKRAFDKYQRVVDQARSEKDPRVYIALIELLNAISHNKLTFYGQAFGMVQGSLVNQSPDIAGVLKELADLGDDSDEDIKKKVMEDLKKKVMWAHLMMIVESKITKGRLIKPEFGQDKDAQIDPEPEVDDVEEPLSNSDSDATSERESQQRQGSQKRPREEEPTLGVVRGRALKASRTSSTSQPHSGNSSTDPSGLEHTYATQAGPDRLAELPVKRDTPEGVRSQVMGYARDMLSYGLPRSHVVNFLVDSQFARCIYYDRSLILESKLLNLKYKKDRLIFAKMVKHIGDMSLEDLGFSPSLEANFIRDPASLMKLEKPAAEEFPSSRILTSLEGSSFTFPYQNNQTRTVRLKRVIFRSNGVIGRGTMVIRVTCACRHCPRDACDWQAKKLVLKLSFPSATRVSEPIFMDRCKQLAQGEHAWVLNHLPDITWSFDISFPTDSPQDALSKEFGATYEKRVMRGVIQEELKPLSYLQTAKQCAQVFYDVFQCHHWVWKYPKILHRDISQGNIMVREKNGTIYGVLNDWDLATWLDNKRDGPTSLFRTGTKPYMAHEQQTIHWRGPHRYRHDMESLFYVMVLFACLYSSPKEKVPNFEDKDFRFEEWHRKDDEFLRHAKNTVVTAASFMPPVSPFFIGFLFWLTELQERLALGFVHLMIHIKQAAKQKARQPNTLPTFDMETLGDHFSCEQIAMILHMFDNEQLTTRGLEWQNILEGLSQ</sequence>
<evidence type="ECO:0000313" key="4">
    <source>
        <dbReference type="Proteomes" id="UP001142393"/>
    </source>
</evidence>
<dbReference type="GO" id="GO:0005524">
    <property type="term" value="F:ATP binding"/>
    <property type="evidence" value="ECO:0007669"/>
    <property type="project" value="InterPro"/>
</dbReference>
<gene>
    <name evidence="3" type="ORF">DFH05DRAFT_1416526</name>
</gene>
<proteinExistence type="predicted"/>
<dbReference type="PANTHER" id="PTHR38248:SF2">
    <property type="entry name" value="FUNK1 11"/>
    <property type="match status" value="1"/>
</dbReference>
<dbReference type="PANTHER" id="PTHR38248">
    <property type="entry name" value="FUNK1 6"/>
    <property type="match status" value="1"/>
</dbReference>
<dbReference type="InterPro" id="IPR011009">
    <property type="entry name" value="Kinase-like_dom_sf"/>
</dbReference>
<keyword evidence="4" id="KW-1185">Reference proteome</keyword>
<dbReference type="GO" id="GO:0004672">
    <property type="term" value="F:protein kinase activity"/>
    <property type="evidence" value="ECO:0007669"/>
    <property type="project" value="InterPro"/>
</dbReference>
<name>A0A9W8P3F0_9AGAR</name>
<dbReference type="InterPro" id="IPR040976">
    <property type="entry name" value="Pkinase_fungal"/>
</dbReference>
<evidence type="ECO:0000259" key="2">
    <source>
        <dbReference type="PROSITE" id="PS50011"/>
    </source>
</evidence>
<organism evidence="3 4">
    <name type="scientific">Lentinula detonsa</name>
    <dbReference type="NCBI Taxonomy" id="2804962"/>
    <lineage>
        <taxon>Eukaryota</taxon>
        <taxon>Fungi</taxon>
        <taxon>Dikarya</taxon>
        <taxon>Basidiomycota</taxon>
        <taxon>Agaricomycotina</taxon>
        <taxon>Agaricomycetes</taxon>
        <taxon>Agaricomycetidae</taxon>
        <taxon>Agaricales</taxon>
        <taxon>Marasmiineae</taxon>
        <taxon>Omphalotaceae</taxon>
        <taxon>Lentinula</taxon>
    </lineage>
</organism>
<feature type="compositionally biased region" description="Polar residues" evidence="1">
    <location>
        <begin position="340"/>
        <end position="357"/>
    </location>
</feature>
<feature type="region of interest" description="Disordered" evidence="1">
    <location>
        <begin position="1"/>
        <end position="70"/>
    </location>
</feature>
<protein>
    <recommendedName>
        <fullName evidence="2">Protein kinase domain-containing protein</fullName>
    </recommendedName>
</protein>
<dbReference type="Gene3D" id="1.10.510.10">
    <property type="entry name" value="Transferase(Phosphotransferase) domain 1"/>
    <property type="match status" value="1"/>
</dbReference>
<dbReference type="Pfam" id="PF17667">
    <property type="entry name" value="Pkinase_fungal"/>
    <property type="match status" value="1"/>
</dbReference>
<evidence type="ECO:0000256" key="1">
    <source>
        <dbReference type="SAM" id="MobiDB-lite"/>
    </source>
</evidence>
<feature type="compositionally biased region" description="Basic and acidic residues" evidence="1">
    <location>
        <begin position="372"/>
        <end position="383"/>
    </location>
</feature>
<dbReference type="AlphaFoldDB" id="A0A9W8P3F0"/>
<dbReference type="PROSITE" id="PS50011">
    <property type="entry name" value="PROTEIN_KINASE_DOM"/>
    <property type="match status" value="1"/>
</dbReference>
<evidence type="ECO:0000313" key="3">
    <source>
        <dbReference type="EMBL" id="KAJ3746249.1"/>
    </source>
</evidence>
<dbReference type="EMBL" id="JANVFU010000004">
    <property type="protein sequence ID" value="KAJ3746249.1"/>
    <property type="molecule type" value="Genomic_DNA"/>
</dbReference>